<dbReference type="Gene3D" id="1.10.510.10">
    <property type="entry name" value="Transferase(Phosphotransferase) domain 1"/>
    <property type="match status" value="1"/>
</dbReference>
<dbReference type="GO" id="GO:0004674">
    <property type="term" value="F:protein serine/threonine kinase activity"/>
    <property type="evidence" value="ECO:0007669"/>
    <property type="project" value="UniProtKB-EC"/>
</dbReference>
<evidence type="ECO:0000256" key="5">
    <source>
        <dbReference type="ARBA" id="ARBA00022729"/>
    </source>
</evidence>
<dbReference type="InterPro" id="IPR053059">
    <property type="entry name" value="Inactive_SerThr-Kinase_ABA"/>
</dbReference>
<dbReference type="InterPro" id="IPR011009">
    <property type="entry name" value="Kinase-like_dom_sf"/>
</dbReference>
<keyword evidence="5" id="KW-0732">Signal</keyword>
<dbReference type="InterPro" id="IPR001245">
    <property type="entry name" value="Ser-Thr/Tyr_kinase_cat_dom"/>
</dbReference>
<keyword evidence="6" id="KW-0677">Repeat</keyword>
<keyword evidence="15" id="KW-1185">Reference proteome</keyword>
<feature type="transmembrane region" description="Helical" evidence="12">
    <location>
        <begin position="654"/>
        <end position="676"/>
    </location>
</feature>
<dbReference type="PANTHER" id="PTHR48003:SF5">
    <property type="entry name" value="OS07G0626500 PROTEIN"/>
    <property type="match status" value="1"/>
</dbReference>
<evidence type="ECO:0000256" key="10">
    <source>
        <dbReference type="ARBA" id="ARBA00023136"/>
    </source>
</evidence>
<dbReference type="InterPro" id="IPR032675">
    <property type="entry name" value="LRR_dom_sf"/>
</dbReference>
<evidence type="ECO:0000256" key="2">
    <source>
        <dbReference type="ARBA" id="ARBA00022553"/>
    </source>
</evidence>
<evidence type="ECO:0000313" key="14">
    <source>
        <dbReference type="EMBL" id="KAI5069510.1"/>
    </source>
</evidence>
<dbReference type="InterPro" id="IPR000719">
    <property type="entry name" value="Prot_kinase_dom"/>
</dbReference>
<dbReference type="FunFam" id="3.30.200.20:FF:000486">
    <property type="entry name" value="Leucine-rich repeat receptor-like protein kinase"/>
    <property type="match status" value="1"/>
</dbReference>
<dbReference type="FunFam" id="3.80.10.10:FF:000383">
    <property type="entry name" value="Leucine-rich repeat receptor protein kinase EMS1"/>
    <property type="match status" value="2"/>
</dbReference>
<evidence type="ECO:0000256" key="9">
    <source>
        <dbReference type="ARBA" id="ARBA00022989"/>
    </source>
</evidence>
<dbReference type="SUPFAM" id="SSF56112">
    <property type="entry name" value="Protein kinase-like (PK-like)"/>
    <property type="match status" value="1"/>
</dbReference>
<dbReference type="PROSITE" id="PS51450">
    <property type="entry name" value="LRR"/>
    <property type="match status" value="1"/>
</dbReference>
<dbReference type="SMART" id="SM00369">
    <property type="entry name" value="LRR_TYP"/>
    <property type="match status" value="8"/>
</dbReference>
<dbReference type="InterPro" id="IPR055414">
    <property type="entry name" value="LRR_R13L4/SHOC2-like"/>
</dbReference>
<dbReference type="PROSITE" id="PS51257">
    <property type="entry name" value="PROKAR_LIPOPROTEIN"/>
    <property type="match status" value="1"/>
</dbReference>
<evidence type="ECO:0000256" key="1">
    <source>
        <dbReference type="ARBA" id="ARBA00004167"/>
    </source>
</evidence>
<comment type="subcellular location">
    <subcellularLocation>
        <location evidence="1">Membrane</location>
        <topology evidence="1">Single-pass membrane protein</topology>
    </subcellularLocation>
</comment>
<keyword evidence="10 12" id="KW-0472">Membrane</keyword>
<dbReference type="PANTHER" id="PTHR48003">
    <property type="entry name" value="OS07G0626500 PROTEIN"/>
    <property type="match status" value="1"/>
</dbReference>
<keyword evidence="8" id="KW-0067">ATP-binding</keyword>
<dbReference type="EMBL" id="JABFUD020000015">
    <property type="protein sequence ID" value="KAI5069510.1"/>
    <property type="molecule type" value="Genomic_DNA"/>
</dbReference>
<dbReference type="Proteomes" id="UP000886520">
    <property type="component" value="Chromosome 15"/>
</dbReference>
<protein>
    <recommendedName>
        <fullName evidence="13">Protein kinase domain-containing protein</fullName>
    </recommendedName>
</protein>
<keyword evidence="2" id="KW-0597">Phosphoprotein</keyword>
<sequence>MGTCRFPACKSWLAIVVAISCLTTLVSLVPGSWASRDETSALLEFFEGVRGAEKIGGGGGCLASTWSLTNAGEGCPSSFCGVTCGVDGNVVGVQLAGQGLKGSVRPNTLANLHQLAILDLSHNQLSGSLPDDLGTLESLRILDLSHNSFSGAIPSSFEGLSNLLNLSLAANGLNQSIPSSLGALHHLVYLNLSYNSLQEGIPLEMAEMMSLRVLDLHSNQLSGGLDPVLLGLSSLAAVDLSDNNLSGFLPWQPNDTLPVLRTLQYVNLSHNQFAGPLAPTRFASIFAEKLQVLDMSHNQLSGNLPDFEFEIGLVTLRLSHNLFTGAVPSTLLSTNLGLLEELDLSSNNLTGGIVRVLSTSLVALNVSYNSLSGMIPQKIGSCSIVDLSYNNLSGNLSYLQYWSDRLEFLDLSFNHLSGELMDEVPRFVRLQSLRVSHNSLVGAIPLDYGFFPKLLDVDLSFNHLSGPIPASFFNSSSLSLLILSNNELSGSIPLPSMLSLKSAMSYPYASLDLPLQLGRASQIVFMDLSNNKLSGSVSEGIGNLQNLEMLNLSNNAISGSMPVALCNLTNLQELDFSGNLLTGSIPNALPSSLSVLVLSNNNLSGIIPENLQRFWESSFFPGNGGLVPGWALSSPKGPLGSSQSRGGKHGAVKAGLIGGCTVGLLLIVVIALFMYFRSPSLATVYGNSSQIGSKDNANDSQNLQKCAPCGALLSFRGSHTSDAHPGTSSGKVLLADQVIKPSTQVQAQAHLEGRSSWEQGTIKADPDSRIMALSPSRSIRAFSPEFGMAEELLRVETPIVLKVQSPDRLAGDLHFLDKSFIQCSAEELSRAPAEVLGRSSHGTTYKATLDNGHVLTVKWLREGLAKSKKEFSREAKKFAKIRHPNLNPMRGYYWGPQEHEKLILSDFVSSGSLAARLADKTGLRHAPLSWQQRLVVAVDVARGLSYLHDDRHLPHGNLKATNVLIDGSSHLSARLTDYSLHVLMTPQGTANQILNAGALGYRAPELATAKRPKPTTKGDVYAYGVLILELLSGRGAGDIVSGQSEAVDLTDWVRLQANEKRAFECLDPLLRMESAPHGMEQVVGLALRCISTQGSQRPSMSVIYEEIASLSATVAQAL</sequence>
<dbReference type="OrthoDB" id="424823at2759"/>
<feature type="domain" description="Protein kinase" evidence="13">
    <location>
        <begin position="830"/>
        <end position="1110"/>
    </location>
</feature>
<evidence type="ECO:0000256" key="3">
    <source>
        <dbReference type="ARBA" id="ARBA00022614"/>
    </source>
</evidence>
<accession>A0A9D4UKE4</accession>
<keyword evidence="9 12" id="KW-1133">Transmembrane helix</keyword>
<dbReference type="Gene3D" id="3.30.200.20">
    <property type="entry name" value="Phosphorylase Kinase, domain 1"/>
    <property type="match status" value="1"/>
</dbReference>
<keyword evidence="4 12" id="KW-0812">Transmembrane</keyword>
<feature type="transmembrane region" description="Helical" evidence="12">
    <location>
        <begin position="12"/>
        <end position="33"/>
    </location>
</feature>
<evidence type="ECO:0000256" key="12">
    <source>
        <dbReference type="SAM" id="Phobius"/>
    </source>
</evidence>
<dbReference type="AlphaFoldDB" id="A0A9D4UKE4"/>
<dbReference type="GO" id="GO:0005524">
    <property type="term" value="F:ATP binding"/>
    <property type="evidence" value="ECO:0007669"/>
    <property type="project" value="UniProtKB-KW"/>
</dbReference>
<reference evidence="14" key="1">
    <citation type="submission" date="2021-01" db="EMBL/GenBank/DDBJ databases">
        <title>Adiantum capillus-veneris genome.</title>
        <authorList>
            <person name="Fang Y."/>
            <person name="Liao Q."/>
        </authorList>
    </citation>
    <scope>NUCLEOTIDE SEQUENCE</scope>
    <source>
        <strain evidence="14">H3</strain>
        <tissue evidence="14">Leaf</tissue>
    </source>
</reference>
<evidence type="ECO:0000256" key="8">
    <source>
        <dbReference type="ARBA" id="ARBA00022840"/>
    </source>
</evidence>
<name>A0A9D4UKE4_ADICA</name>
<dbReference type="Pfam" id="PF00560">
    <property type="entry name" value="LRR_1"/>
    <property type="match status" value="4"/>
</dbReference>
<dbReference type="FunFam" id="3.80.10.10:FF:000095">
    <property type="entry name" value="LRR receptor-like serine/threonine-protein kinase GSO1"/>
    <property type="match status" value="1"/>
</dbReference>
<evidence type="ECO:0000256" key="4">
    <source>
        <dbReference type="ARBA" id="ARBA00022692"/>
    </source>
</evidence>
<dbReference type="Pfam" id="PF23598">
    <property type="entry name" value="LRR_14"/>
    <property type="match status" value="1"/>
</dbReference>
<evidence type="ECO:0000259" key="13">
    <source>
        <dbReference type="PROSITE" id="PS50011"/>
    </source>
</evidence>
<keyword evidence="11" id="KW-0675">Receptor</keyword>
<dbReference type="InterPro" id="IPR001611">
    <property type="entry name" value="Leu-rich_rpt"/>
</dbReference>
<dbReference type="InterPro" id="IPR003591">
    <property type="entry name" value="Leu-rich_rpt_typical-subtyp"/>
</dbReference>
<organism evidence="14 15">
    <name type="scientific">Adiantum capillus-veneris</name>
    <name type="common">Maidenhair fern</name>
    <dbReference type="NCBI Taxonomy" id="13818"/>
    <lineage>
        <taxon>Eukaryota</taxon>
        <taxon>Viridiplantae</taxon>
        <taxon>Streptophyta</taxon>
        <taxon>Embryophyta</taxon>
        <taxon>Tracheophyta</taxon>
        <taxon>Polypodiopsida</taxon>
        <taxon>Polypodiidae</taxon>
        <taxon>Polypodiales</taxon>
        <taxon>Pteridineae</taxon>
        <taxon>Pteridaceae</taxon>
        <taxon>Vittarioideae</taxon>
        <taxon>Adiantum</taxon>
    </lineage>
</organism>
<keyword evidence="7" id="KW-0547">Nucleotide-binding</keyword>
<keyword evidence="3" id="KW-0433">Leucine-rich repeat</keyword>
<dbReference type="Pfam" id="PF07714">
    <property type="entry name" value="PK_Tyr_Ser-Thr"/>
    <property type="match status" value="1"/>
</dbReference>
<comment type="caution">
    <text evidence="14">The sequence shown here is derived from an EMBL/GenBank/DDBJ whole genome shotgun (WGS) entry which is preliminary data.</text>
</comment>
<evidence type="ECO:0000313" key="15">
    <source>
        <dbReference type="Proteomes" id="UP000886520"/>
    </source>
</evidence>
<dbReference type="PRINTS" id="PR00019">
    <property type="entry name" value="LEURICHRPT"/>
</dbReference>
<dbReference type="Pfam" id="PF13855">
    <property type="entry name" value="LRR_8"/>
    <property type="match status" value="1"/>
</dbReference>
<evidence type="ECO:0000256" key="11">
    <source>
        <dbReference type="ARBA" id="ARBA00023170"/>
    </source>
</evidence>
<dbReference type="PROSITE" id="PS50011">
    <property type="entry name" value="PROTEIN_KINASE_DOM"/>
    <property type="match status" value="1"/>
</dbReference>
<evidence type="ECO:0000256" key="6">
    <source>
        <dbReference type="ARBA" id="ARBA00022737"/>
    </source>
</evidence>
<dbReference type="Gene3D" id="3.80.10.10">
    <property type="entry name" value="Ribonuclease Inhibitor"/>
    <property type="match status" value="3"/>
</dbReference>
<gene>
    <name evidence="14" type="ORF">GOP47_0015811</name>
</gene>
<evidence type="ECO:0000256" key="7">
    <source>
        <dbReference type="ARBA" id="ARBA00022741"/>
    </source>
</evidence>
<dbReference type="FunFam" id="3.80.10.10:FF:000129">
    <property type="entry name" value="Leucine-rich repeat receptor-like kinase"/>
    <property type="match status" value="1"/>
</dbReference>
<dbReference type="SMART" id="SM00365">
    <property type="entry name" value="LRR_SD22"/>
    <property type="match status" value="6"/>
</dbReference>
<dbReference type="GO" id="GO:0016020">
    <property type="term" value="C:membrane"/>
    <property type="evidence" value="ECO:0007669"/>
    <property type="project" value="UniProtKB-SubCell"/>
</dbReference>
<proteinExistence type="predicted"/>
<dbReference type="SUPFAM" id="SSF52058">
    <property type="entry name" value="L domain-like"/>
    <property type="match status" value="2"/>
</dbReference>